<dbReference type="OrthoDB" id="10007711at2"/>
<protein>
    <submittedName>
        <fullName evidence="2">Uncharacterized protein</fullName>
    </submittedName>
</protein>
<sequence>MRKILFIAVISLSFLSNSALAEGWCYYNPGDYELVTSGNKTNKVYVLGKFNGSSVNKRGRLG</sequence>
<keyword evidence="1" id="KW-0732">Signal</keyword>
<feature type="signal peptide" evidence="1">
    <location>
        <begin position="1"/>
        <end position="21"/>
    </location>
</feature>
<comment type="caution">
    <text evidence="2">The sequence shown here is derived from an EMBL/GenBank/DDBJ whole genome shotgun (WGS) entry which is preliminary data.</text>
</comment>
<evidence type="ECO:0000313" key="3">
    <source>
        <dbReference type="Proteomes" id="UP000317839"/>
    </source>
</evidence>
<reference evidence="2 3" key="1">
    <citation type="submission" date="2019-06" db="EMBL/GenBank/DDBJ databases">
        <title>Draft genome of Aliikangiella marina GYP-15.</title>
        <authorList>
            <person name="Wang G."/>
        </authorList>
    </citation>
    <scope>NUCLEOTIDE SEQUENCE [LARGE SCALE GENOMIC DNA]</scope>
    <source>
        <strain evidence="2 3">GYP-15</strain>
    </source>
</reference>
<gene>
    <name evidence="2" type="ORF">FLL45_08160</name>
</gene>
<feature type="chain" id="PRO_5021979179" evidence="1">
    <location>
        <begin position="22"/>
        <end position="62"/>
    </location>
</feature>
<accession>A0A545TCH2</accession>
<dbReference type="AlphaFoldDB" id="A0A545TCH2"/>
<keyword evidence="3" id="KW-1185">Reference proteome</keyword>
<evidence type="ECO:0000256" key="1">
    <source>
        <dbReference type="SAM" id="SignalP"/>
    </source>
</evidence>
<dbReference type="Proteomes" id="UP000317839">
    <property type="component" value="Unassembled WGS sequence"/>
</dbReference>
<evidence type="ECO:0000313" key="2">
    <source>
        <dbReference type="EMBL" id="TQV74923.1"/>
    </source>
</evidence>
<proteinExistence type="predicted"/>
<organism evidence="2 3">
    <name type="scientific">Aliikangiella marina</name>
    <dbReference type="NCBI Taxonomy" id="1712262"/>
    <lineage>
        <taxon>Bacteria</taxon>
        <taxon>Pseudomonadati</taxon>
        <taxon>Pseudomonadota</taxon>
        <taxon>Gammaproteobacteria</taxon>
        <taxon>Oceanospirillales</taxon>
        <taxon>Pleioneaceae</taxon>
        <taxon>Aliikangiella</taxon>
    </lineage>
</organism>
<dbReference type="EMBL" id="VIKR01000002">
    <property type="protein sequence ID" value="TQV74923.1"/>
    <property type="molecule type" value="Genomic_DNA"/>
</dbReference>
<name>A0A545TCH2_9GAMM</name>
<dbReference type="RefSeq" id="WP_142941541.1">
    <property type="nucleotide sequence ID" value="NZ_VIKR01000002.1"/>
</dbReference>